<reference evidence="2" key="1">
    <citation type="journal article" date="2019" name="Int. J. Syst. Evol. Microbiol.">
        <title>The Global Catalogue of Microorganisms (GCM) 10K type strain sequencing project: providing services to taxonomists for standard genome sequencing and annotation.</title>
        <authorList>
            <consortium name="The Broad Institute Genomics Platform"/>
            <consortium name="The Broad Institute Genome Sequencing Center for Infectious Disease"/>
            <person name="Wu L."/>
            <person name="Ma J."/>
        </authorList>
    </citation>
    <scope>NUCLEOTIDE SEQUENCE [LARGE SCALE GENOMIC DNA]</scope>
    <source>
        <strain evidence="2">KCTC 52416</strain>
    </source>
</reference>
<dbReference type="InterPro" id="IPR011990">
    <property type="entry name" value="TPR-like_helical_dom_sf"/>
</dbReference>
<protein>
    <submittedName>
        <fullName evidence="1">SusD/RagB family nutrient-binding outer membrane lipoprotein</fullName>
    </submittedName>
</protein>
<dbReference type="Proteomes" id="UP001595526">
    <property type="component" value="Unassembled WGS sequence"/>
</dbReference>
<gene>
    <name evidence="1" type="ORF">ACFOET_15050</name>
</gene>
<dbReference type="Pfam" id="PF12771">
    <property type="entry name" value="SusD-like_2"/>
    <property type="match status" value="1"/>
</dbReference>
<keyword evidence="2" id="KW-1185">Reference proteome</keyword>
<organism evidence="1 2">
    <name type="scientific">Parapedobacter deserti</name>
    <dbReference type="NCBI Taxonomy" id="1912957"/>
    <lineage>
        <taxon>Bacteria</taxon>
        <taxon>Pseudomonadati</taxon>
        <taxon>Bacteroidota</taxon>
        <taxon>Sphingobacteriia</taxon>
        <taxon>Sphingobacteriales</taxon>
        <taxon>Sphingobacteriaceae</taxon>
        <taxon>Parapedobacter</taxon>
    </lineage>
</organism>
<dbReference type="RefSeq" id="WP_379024080.1">
    <property type="nucleotide sequence ID" value="NZ_JBHRTA010000038.1"/>
</dbReference>
<dbReference type="Gene3D" id="1.25.40.390">
    <property type="match status" value="1"/>
</dbReference>
<dbReference type="InterPro" id="IPR041662">
    <property type="entry name" value="SusD-like_2"/>
</dbReference>
<sequence>MKQFSYKMVNLLAVGLLLSGCTKFGDTNIDPTRSSNLDPNLQLSLVQARFSGDLEINEKLSVVMTMPLVQHIGGIWANRYGQMYIKSLPYLSSFWEYTYHNDILNIVDAVERTNGREEVNNLNAVCRIMKVYLFARLTDVYGDIPYSEAAKAAYTGITRPAYDRQEDIYADFFDELKAAAFQLDATKDPITGDFFYAGNVAAWRKFANSLRLRLAMRLVKRDLAKAQAEAASAYQDGVFSSNADMCIMRHENIQNDYVDIRGNGVSVGINQHEVVPRLSNTLISQLRNTNDPRLMHIARYYIDIPYRPFDRVDITEQVRAVVGITGVNPPDYIWDDWKNPFTIEVPGLGMHTVTNNEQKAQLANFLIRNDAPFFHQTYAEVEFLLAEAALRFGAGFGDDVQTHYQNGIRAALEQLSLFPGGPTFSETEISSFIQSVPLLPGRELEVINTQLWVALFLNGPEAYANWRRSGYPVLPSSVNGESNSTTTPRRFEYPLSEQEQNGVNYQAAVERLGGSNSWNGRVWWDAE</sequence>
<dbReference type="SUPFAM" id="SSF48452">
    <property type="entry name" value="TPR-like"/>
    <property type="match status" value="1"/>
</dbReference>
<dbReference type="EMBL" id="JBHRTA010000038">
    <property type="protein sequence ID" value="MFC3198939.1"/>
    <property type="molecule type" value="Genomic_DNA"/>
</dbReference>
<dbReference type="PROSITE" id="PS51257">
    <property type="entry name" value="PROKAR_LIPOPROTEIN"/>
    <property type="match status" value="1"/>
</dbReference>
<accession>A0ABV7JLU7</accession>
<keyword evidence="1" id="KW-0449">Lipoprotein</keyword>
<evidence type="ECO:0000313" key="2">
    <source>
        <dbReference type="Proteomes" id="UP001595526"/>
    </source>
</evidence>
<evidence type="ECO:0000313" key="1">
    <source>
        <dbReference type="EMBL" id="MFC3198939.1"/>
    </source>
</evidence>
<comment type="caution">
    <text evidence="1">The sequence shown here is derived from an EMBL/GenBank/DDBJ whole genome shotgun (WGS) entry which is preliminary data.</text>
</comment>
<proteinExistence type="predicted"/>
<name>A0ABV7JLU7_9SPHI</name>